<dbReference type="RefSeq" id="WP_378613514.1">
    <property type="nucleotide sequence ID" value="NZ_JBHSAX010000014.1"/>
</dbReference>
<sequence>MLPEPYRLHHRADFSRAVRRGQRIGRRDLVVHAFTHEYDQGSGTSAAIGSEPAQPLPAEPAVRIGGPRFGLIVSKAVGNAVIRHRVARRLRHICAQVQPELPAEIDIVIRALPGSAAAASDDLLRQLRAALRKLGATERAGSPP</sequence>
<evidence type="ECO:0000256" key="6">
    <source>
        <dbReference type="ARBA" id="ARBA00022884"/>
    </source>
</evidence>
<proteinExistence type="inferred from homology"/>
<gene>
    <name evidence="7 9" type="primary">rnpA</name>
    <name evidence="9" type="ORF">ACFO0B_17400</name>
</gene>
<dbReference type="InterPro" id="IPR014721">
    <property type="entry name" value="Ribsml_uS5_D2-typ_fold_subgr"/>
</dbReference>
<dbReference type="InterPro" id="IPR020539">
    <property type="entry name" value="RNase_P_CS"/>
</dbReference>
<protein>
    <recommendedName>
        <fullName evidence="7 8">Ribonuclease P protein component</fullName>
        <shortName evidence="7">RNase P protein</shortName>
        <shortName evidence="7">RNaseP protein</shortName>
        <ecNumber evidence="7 8">3.1.26.5</ecNumber>
    </recommendedName>
    <alternativeName>
        <fullName evidence="7">Protein C5</fullName>
    </alternativeName>
</protein>
<dbReference type="InterPro" id="IPR000100">
    <property type="entry name" value="RNase_P"/>
</dbReference>
<dbReference type="PANTHER" id="PTHR33992:SF1">
    <property type="entry name" value="RIBONUCLEASE P PROTEIN COMPONENT"/>
    <property type="match status" value="1"/>
</dbReference>
<name>A0ABV8DWN8_9NOCA</name>
<evidence type="ECO:0000256" key="3">
    <source>
        <dbReference type="ARBA" id="ARBA00022722"/>
    </source>
</evidence>
<keyword evidence="3 7" id="KW-0540">Nuclease</keyword>
<evidence type="ECO:0000256" key="8">
    <source>
        <dbReference type="NCBIfam" id="TIGR00188"/>
    </source>
</evidence>
<evidence type="ECO:0000256" key="2">
    <source>
        <dbReference type="ARBA" id="ARBA00022694"/>
    </source>
</evidence>
<comment type="caution">
    <text evidence="9">The sequence shown here is derived from an EMBL/GenBank/DDBJ whole genome shotgun (WGS) entry which is preliminary data.</text>
</comment>
<comment type="subunit">
    <text evidence="7">Consists of a catalytic RNA component (M1 or rnpB) and a protein subunit.</text>
</comment>
<organism evidence="9 10">
    <name type="scientific">Nocardia jiangsuensis</name>
    <dbReference type="NCBI Taxonomy" id="1691563"/>
    <lineage>
        <taxon>Bacteria</taxon>
        <taxon>Bacillati</taxon>
        <taxon>Actinomycetota</taxon>
        <taxon>Actinomycetes</taxon>
        <taxon>Mycobacteriales</taxon>
        <taxon>Nocardiaceae</taxon>
        <taxon>Nocardia</taxon>
    </lineage>
</organism>
<keyword evidence="6 7" id="KW-0694">RNA-binding</keyword>
<dbReference type="NCBIfam" id="TIGR00188">
    <property type="entry name" value="rnpA"/>
    <property type="match status" value="1"/>
</dbReference>
<keyword evidence="5 7" id="KW-0378">Hydrolase</keyword>
<accession>A0ABV8DWN8</accession>
<evidence type="ECO:0000256" key="4">
    <source>
        <dbReference type="ARBA" id="ARBA00022759"/>
    </source>
</evidence>
<dbReference type="PROSITE" id="PS00648">
    <property type="entry name" value="RIBONUCLEASE_P"/>
    <property type="match status" value="1"/>
</dbReference>
<dbReference type="EMBL" id="JBHSAX010000014">
    <property type="protein sequence ID" value="MFC3963772.1"/>
    <property type="molecule type" value="Genomic_DNA"/>
</dbReference>
<dbReference type="Gene3D" id="3.30.230.10">
    <property type="match status" value="1"/>
</dbReference>
<keyword evidence="4 7" id="KW-0255">Endonuclease</keyword>
<dbReference type="GO" id="GO:0004526">
    <property type="term" value="F:ribonuclease P activity"/>
    <property type="evidence" value="ECO:0007669"/>
    <property type="project" value="UniProtKB-EC"/>
</dbReference>
<dbReference type="EC" id="3.1.26.5" evidence="7 8"/>
<evidence type="ECO:0000256" key="1">
    <source>
        <dbReference type="ARBA" id="ARBA00002663"/>
    </source>
</evidence>
<comment type="function">
    <text evidence="1 7">RNaseP catalyzes the removal of the 5'-leader sequence from pre-tRNA to produce the mature 5'-terminus. It can also cleave other RNA substrates such as 4.5S RNA. The protein component plays an auxiliary but essential role in vivo by binding to the 5'-leader sequence and broadening the substrate specificity of the ribozyme.</text>
</comment>
<dbReference type="InterPro" id="IPR020568">
    <property type="entry name" value="Ribosomal_Su5_D2-typ_SF"/>
</dbReference>
<comment type="similarity">
    <text evidence="7">Belongs to the RnpA family.</text>
</comment>
<keyword evidence="10" id="KW-1185">Reference proteome</keyword>
<dbReference type="Pfam" id="PF00825">
    <property type="entry name" value="Ribonuclease_P"/>
    <property type="match status" value="1"/>
</dbReference>
<dbReference type="HAMAP" id="MF_00227">
    <property type="entry name" value="RNase_P"/>
    <property type="match status" value="1"/>
</dbReference>
<dbReference type="SUPFAM" id="SSF54211">
    <property type="entry name" value="Ribosomal protein S5 domain 2-like"/>
    <property type="match status" value="1"/>
</dbReference>
<dbReference type="Proteomes" id="UP001595696">
    <property type="component" value="Unassembled WGS sequence"/>
</dbReference>
<evidence type="ECO:0000313" key="9">
    <source>
        <dbReference type="EMBL" id="MFC3963772.1"/>
    </source>
</evidence>
<reference evidence="10" key="1">
    <citation type="journal article" date="2019" name="Int. J. Syst. Evol. Microbiol.">
        <title>The Global Catalogue of Microorganisms (GCM) 10K type strain sequencing project: providing services to taxonomists for standard genome sequencing and annotation.</title>
        <authorList>
            <consortium name="The Broad Institute Genomics Platform"/>
            <consortium name="The Broad Institute Genome Sequencing Center for Infectious Disease"/>
            <person name="Wu L."/>
            <person name="Ma J."/>
        </authorList>
    </citation>
    <scope>NUCLEOTIDE SEQUENCE [LARGE SCALE GENOMIC DNA]</scope>
    <source>
        <strain evidence="10">CGMCC 4.7330</strain>
    </source>
</reference>
<keyword evidence="2 7" id="KW-0819">tRNA processing</keyword>
<comment type="catalytic activity">
    <reaction evidence="7">
        <text>Endonucleolytic cleavage of RNA, removing 5'-extranucleotides from tRNA precursor.</text>
        <dbReference type="EC" id="3.1.26.5"/>
    </reaction>
</comment>
<evidence type="ECO:0000256" key="7">
    <source>
        <dbReference type="HAMAP-Rule" id="MF_00227"/>
    </source>
</evidence>
<dbReference type="PANTHER" id="PTHR33992">
    <property type="entry name" value="RIBONUCLEASE P PROTEIN COMPONENT"/>
    <property type="match status" value="1"/>
</dbReference>
<evidence type="ECO:0000313" key="10">
    <source>
        <dbReference type="Proteomes" id="UP001595696"/>
    </source>
</evidence>
<evidence type="ECO:0000256" key="5">
    <source>
        <dbReference type="ARBA" id="ARBA00022801"/>
    </source>
</evidence>